<evidence type="ECO:0000313" key="3">
    <source>
        <dbReference type="WBParaSite" id="ACAC_0000216701-mRNA-1"/>
    </source>
</evidence>
<keyword evidence="2" id="KW-1185">Reference proteome</keyword>
<dbReference type="WBParaSite" id="ACAC_0000216701-mRNA-1">
    <property type="protein sequence ID" value="ACAC_0000216701-mRNA-1"/>
    <property type="gene ID" value="ACAC_0000216701"/>
</dbReference>
<feature type="compositionally biased region" description="Basic and acidic residues" evidence="1">
    <location>
        <begin position="11"/>
        <end position="26"/>
    </location>
</feature>
<dbReference type="Proteomes" id="UP000035642">
    <property type="component" value="Unassembled WGS sequence"/>
</dbReference>
<proteinExistence type="predicted"/>
<feature type="region of interest" description="Disordered" evidence="1">
    <location>
        <begin position="1"/>
        <end position="26"/>
    </location>
</feature>
<organism evidence="2 3">
    <name type="scientific">Angiostrongylus cantonensis</name>
    <name type="common">Rat lungworm</name>
    <dbReference type="NCBI Taxonomy" id="6313"/>
    <lineage>
        <taxon>Eukaryota</taxon>
        <taxon>Metazoa</taxon>
        <taxon>Ecdysozoa</taxon>
        <taxon>Nematoda</taxon>
        <taxon>Chromadorea</taxon>
        <taxon>Rhabditida</taxon>
        <taxon>Rhabditina</taxon>
        <taxon>Rhabditomorpha</taxon>
        <taxon>Strongyloidea</taxon>
        <taxon>Metastrongylidae</taxon>
        <taxon>Angiostrongylus</taxon>
    </lineage>
</organism>
<name>A0A0K0CX95_ANGCA</name>
<protein>
    <submittedName>
        <fullName evidence="3">Uncharacterized protein</fullName>
    </submittedName>
</protein>
<accession>A0A0K0CX95</accession>
<evidence type="ECO:0000313" key="2">
    <source>
        <dbReference type="Proteomes" id="UP000035642"/>
    </source>
</evidence>
<dbReference type="STRING" id="6313.A0A0K0CX95"/>
<reference evidence="3" key="2">
    <citation type="submission" date="2017-02" db="UniProtKB">
        <authorList>
            <consortium name="WormBaseParasite"/>
        </authorList>
    </citation>
    <scope>IDENTIFICATION</scope>
</reference>
<reference evidence="2" key="1">
    <citation type="submission" date="2012-09" db="EMBL/GenBank/DDBJ databases">
        <authorList>
            <person name="Martin A.A."/>
        </authorList>
    </citation>
    <scope>NUCLEOTIDE SEQUENCE</scope>
</reference>
<dbReference type="AlphaFoldDB" id="A0A0K0CX95"/>
<evidence type="ECO:0000256" key="1">
    <source>
        <dbReference type="SAM" id="MobiDB-lite"/>
    </source>
</evidence>
<sequence length="182" mass="20776">MMAQYLPPEEEVARSQEESGHVTNDGKVRLVDTLSNMGATISTVSGAIMWGCTPNFGPTSVESEVSFTPNMVKPPSLLCVNDLYIRRENRPDSQVTSTKNGLRDEEESGPDWFRNMDSDTITPVKDDFVRFSFNIICQFFFLNFSTRKLVILLVVRLKAASTLFQFILQEFLVRWLPRKNRL</sequence>